<comment type="caution">
    <text evidence="2">The sequence shown here is derived from an EMBL/GenBank/DDBJ whole genome shotgun (WGS) entry which is preliminary data.</text>
</comment>
<dbReference type="Proteomes" id="UP001565236">
    <property type="component" value="Unassembled WGS sequence"/>
</dbReference>
<dbReference type="PROSITE" id="PS50943">
    <property type="entry name" value="HTH_CROC1"/>
    <property type="match status" value="1"/>
</dbReference>
<protein>
    <submittedName>
        <fullName evidence="2">Helix-turn-helix transcriptional regulator</fullName>
    </submittedName>
</protein>
<accession>A0ABV4DQP2</accession>
<keyword evidence="3" id="KW-1185">Reference proteome</keyword>
<dbReference type="Pfam" id="PF01381">
    <property type="entry name" value="HTH_3"/>
    <property type="match status" value="1"/>
</dbReference>
<dbReference type="CDD" id="cd00093">
    <property type="entry name" value="HTH_XRE"/>
    <property type="match status" value="1"/>
</dbReference>
<name>A0ABV4DQP2_9LACO</name>
<dbReference type="SMART" id="SM00530">
    <property type="entry name" value="HTH_XRE"/>
    <property type="match status" value="1"/>
</dbReference>
<evidence type="ECO:0000313" key="3">
    <source>
        <dbReference type="Proteomes" id="UP001565236"/>
    </source>
</evidence>
<dbReference type="RefSeq" id="WP_369942264.1">
    <property type="nucleotide sequence ID" value="NZ_JBCLUF010000022.1"/>
</dbReference>
<dbReference type="InterPro" id="IPR001387">
    <property type="entry name" value="Cro/C1-type_HTH"/>
</dbReference>
<reference evidence="2 3" key="1">
    <citation type="submission" date="2024-03" db="EMBL/GenBank/DDBJ databases">
        <title>Mouse gut bacterial collection (mGBC) of GemPharmatech.</title>
        <authorList>
            <person name="He Y."/>
            <person name="Dong L."/>
            <person name="Wu D."/>
            <person name="Gao X."/>
            <person name="Lin Z."/>
        </authorList>
    </citation>
    <scope>NUCLEOTIDE SEQUENCE [LARGE SCALE GENOMIC DNA]</scope>
    <source>
        <strain evidence="2 3">15-30</strain>
    </source>
</reference>
<organism evidence="2 3">
    <name type="scientific">Ligilactobacillus faecis</name>
    <dbReference type="NCBI Taxonomy" id="762833"/>
    <lineage>
        <taxon>Bacteria</taxon>
        <taxon>Bacillati</taxon>
        <taxon>Bacillota</taxon>
        <taxon>Bacilli</taxon>
        <taxon>Lactobacillales</taxon>
        <taxon>Lactobacillaceae</taxon>
        <taxon>Ligilactobacillus</taxon>
    </lineage>
</organism>
<dbReference type="InterPro" id="IPR010982">
    <property type="entry name" value="Lambda_DNA-bd_dom_sf"/>
</dbReference>
<gene>
    <name evidence="2" type="ORF">AALT52_06840</name>
</gene>
<sequence length="139" mass="16191">MKYELMLFDKNWQFSLSEYLAQMAHQHEAIMARSFERQEQLKTKQAKESAQHTTFEPQALVLSQKTKAYYQRQNLKVDYQLAFHRIRKQLGLSQRAFAKCLGIKLKQVQAIEAGKVLPTLDELLKLATVSGQTLRISFE</sequence>
<evidence type="ECO:0000259" key="1">
    <source>
        <dbReference type="PROSITE" id="PS50943"/>
    </source>
</evidence>
<dbReference type="Gene3D" id="1.10.260.40">
    <property type="entry name" value="lambda repressor-like DNA-binding domains"/>
    <property type="match status" value="1"/>
</dbReference>
<dbReference type="SUPFAM" id="SSF47413">
    <property type="entry name" value="lambda repressor-like DNA-binding domains"/>
    <property type="match status" value="1"/>
</dbReference>
<feature type="domain" description="HTH cro/C1-type" evidence="1">
    <location>
        <begin position="85"/>
        <end position="137"/>
    </location>
</feature>
<evidence type="ECO:0000313" key="2">
    <source>
        <dbReference type="EMBL" id="MEY8662599.1"/>
    </source>
</evidence>
<dbReference type="EMBL" id="JBCLUF010000022">
    <property type="protein sequence ID" value="MEY8662599.1"/>
    <property type="molecule type" value="Genomic_DNA"/>
</dbReference>
<proteinExistence type="predicted"/>